<dbReference type="Gene3D" id="1.10.260.40">
    <property type="entry name" value="lambda repressor-like DNA-binding domains"/>
    <property type="match status" value="1"/>
</dbReference>
<dbReference type="CDD" id="cd00093">
    <property type="entry name" value="HTH_XRE"/>
    <property type="match status" value="1"/>
</dbReference>
<dbReference type="PROSITE" id="PS50943">
    <property type="entry name" value="HTH_CROC1"/>
    <property type="match status" value="1"/>
</dbReference>
<name>A0A2W4Y1T9_9CYAN</name>
<proteinExistence type="predicted"/>
<sequence length="99" mass="10663">MAKTSNALKIIDSLTGDDSEMENLIREASLNAIVAQLIYEARTARGLTQKQLAARVGTKQSAIARLEDADYDGHSLSMLQKIAGALNQKVEIKFSAIAS</sequence>
<evidence type="ECO:0000259" key="1">
    <source>
        <dbReference type="PROSITE" id="PS50943"/>
    </source>
</evidence>
<reference evidence="2 3" key="2">
    <citation type="submission" date="2018-06" db="EMBL/GenBank/DDBJ databases">
        <title>Metagenomic assembly of (sub)arctic Cyanobacteria and their associated microbiome from non-axenic cultures.</title>
        <authorList>
            <person name="Baurain D."/>
        </authorList>
    </citation>
    <scope>NUCLEOTIDE SEQUENCE [LARGE SCALE GENOMIC DNA]</scope>
    <source>
        <strain evidence="2">ULC066bin1</strain>
    </source>
</reference>
<protein>
    <submittedName>
        <fullName evidence="2">Transcriptional regulator</fullName>
    </submittedName>
</protein>
<dbReference type="EMBL" id="QBML01000011">
    <property type="protein sequence ID" value="PZO41491.1"/>
    <property type="molecule type" value="Genomic_DNA"/>
</dbReference>
<evidence type="ECO:0000313" key="2">
    <source>
        <dbReference type="EMBL" id="PZO41491.1"/>
    </source>
</evidence>
<evidence type="ECO:0000313" key="3">
    <source>
        <dbReference type="Proteomes" id="UP000249467"/>
    </source>
</evidence>
<organism evidence="2 3">
    <name type="scientific">Pseudanabaena frigida</name>
    <dbReference type="NCBI Taxonomy" id="945775"/>
    <lineage>
        <taxon>Bacteria</taxon>
        <taxon>Bacillati</taxon>
        <taxon>Cyanobacteriota</taxon>
        <taxon>Cyanophyceae</taxon>
        <taxon>Pseudanabaenales</taxon>
        <taxon>Pseudanabaenaceae</taxon>
        <taxon>Pseudanabaena</taxon>
    </lineage>
</organism>
<dbReference type="SUPFAM" id="SSF47413">
    <property type="entry name" value="lambda repressor-like DNA-binding domains"/>
    <property type="match status" value="1"/>
</dbReference>
<accession>A0A2W4Y1T9</accession>
<dbReference type="InterPro" id="IPR010982">
    <property type="entry name" value="Lambda_DNA-bd_dom_sf"/>
</dbReference>
<dbReference type="Proteomes" id="UP000249467">
    <property type="component" value="Unassembled WGS sequence"/>
</dbReference>
<dbReference type="AlphaFoldDB" id="A0A2W4Y1T9"/>
<comment type="caution">
    <text evidence="2">The sequence shown here is derived from an EMBL/GenBank/DDBJ whole genome shotgun (WGS) entry which is preliminary data.</text>
</comment>
<gene>
    <name evidence="2" type="ORF">DCF19_09835</name>
</gene>
<dbReference type="GO" id="GO:0003677">
    <property type="term" value="F:DNA binding"/>
    <property type="evidence" value="ECO:0007669"/>
    <property type="project" value="InterPro"/>
</dbReference>
<dbReference type="Pfam" id="PF01381">
    <property type="entry name" value="HTH_3"/>
    <property type="match status" value="1"/>
</dbReference>
<dbReference type="SMART" id="SM00530">
    <property type="entry name" value="HTH_XRE"/>
    <property type="match status" value="1"/>
</dbReference>
<reference evidence="2 3" key="1">
    <citation type="submission" date="2018-04" db="EMBL/GenBank/DDBJ databases">
        <authorList>
            <person name="Go L.Y."/>
            <person name="Mitchell J.A."/>
        </authorList>
    </citation>
    <scope>NUCLEOTIDE SEQUENCE [LARGE SCALE GENOMIC DNA]</scope>
    <source>
        <strain evidence="2">ULC066bin1</strain>
    </source>
</reference>
<feature type="domain" description="HTH cro/C1-type" evidence="1">
    <location>
        <begin position="38"/>
        <end position="93"/>
    </location>
</feature>
<dbReference type="InterPro" id="IPR001387">
    <property type="entry name" value="Cro/C1-type_HTH"/>
</dbReference>